<feature type="region of interest" description="Disordered" evidence="1">
    <location>
        <begin position="125"/>
        <end position="146"/>
    </location>
</feature>
<reference evidence="2 3" key="1">
    <citation type="journal article" date="2018" name="Nat. Ecol. Evol.">
        <title>Pezizomycetes genomes reveal the molecular basis of ectomycorrhizal truffle lifestyle.</title>
        <authorList>
            <person name="Murat C."/>
            <person name="Payen T."/>
            <person name="Noel B."/>
            <person name="Kuo A."/>
            <person name="Morin E."/>
            <person name="Chen J."/>
            <person name="Kohler A."/>
            <person name="Krizsan K."/>
            <person name="Balestrini R."/>
            <person name="Da Silva C."/>
            <person name="Montanini B."/>
            <person name="Hainaut M."/>
            <person name="Levati E."/>
            <person name="Barry K.W."/>
            <person name="Belfiori B."/>
            <person name="Cichocki N."/>
            <person name="Clum A."/>
            <person name="Dockter R.B."/>
            <person name="Fauchery L."/>
            <person name="Guy J."/>
            <person name="Iotti M."/>
            <person name="Le Tacon F."/>
            <person name="Lindquist E.A."/>
            <person name="Lipzen A."/>
            <person name="Malagnac F."/>
            <person name="Mello A."/>
            <person name="Molinier V."/>
            <person name="Miyauchi S."/>
            <person name="Poulain J."/>
            <person name="Riccioni C."/>
            <person name="Rubini A."/>
            <person name="Sitrit Y."/>
            <person name="Splivallo R."/>
            <person name="Traeger S."/>
            <person name="Wang M."/>
            <person name="Zifcakova L."/>
            <person name="Wipf D."/>
            <person name="Zambonelli A."/>
            <person name="Paolocci F."/>
            <person name="Nowrousian M."/>
            <person name="Ottonello S."/>
            <person name="Baldrian P."/>
            <person name="Spatafora J.W."/>
            <person name="Henrissat B."/>
            <person name="Nagy L.G."/>
            <person name="Aury J.M."/>
            <person name="Wincker P."/>
            <person name="Grigoriev I.V."/>
            <person name="Bonfante P."/>
            <person name="Martin F.M."/>
        </authorList>
    </citation>
    <scope>NUCLEOTIDE SEQUENCE [LARGE SCALE GENOMIC DNA]</scope>
    <source>
        <strain evidence="2 3">CCBAS932</strain>
    </source>
</reference>
<feature type="compositionally biased region" description="Acidic residues" evidence="1">
    <location>
        <begin position="65"/>
        <end position="77"/>
    </location>
</feature>
<sequence length="146" mass="16292">MRTWKRSFPDDETLNLVLKGIRNKILKRIKRINCCRITATESREAIIDPGVGSFLEGLRPKLSTETDDDDMGSDEAGDPPFDNDNGEESNVTPPTVGDYIVDAERQIDGTIGTITGNNINIENDVERDHVTMTQDGEERSGEVVRR</sequence>
<dbReference type="InParanoid" id="A0A3N4KR63"/>
<dbReference type="AlphaFoldDB" id="A0A3N4KR63"/>
<name>A0A3N4KR63_9PEZI</name>
<evidence type="ECO:0000313" key="3">
    <source>
        <dbReference type="Proteomes" id="UP000277580"/>
    </source>
</evidence>
<protein>
    <submittedName>
        <fullName evidence="2">Uncharacterized protein</fullName>
    </submittedName>
</protein>
<organism evidence="2 3">
    <name type="scientific">Morchella conica CCBAS932</name>
    <dbReference type="NCBI Taxonomy" id="1392247"/>
    <lineage>
        <taxon>Eukaryota</taxon>
        <taxon>Fungi</taxon>
        <taxon>Dikarya</taxon>
        <taxon>Ascomycota</taxon>
        <taxon>Pezizomycotina</taxon>
        <taxon>Pezizomycetes</taxon>
        <taxon>Pezizales</taxon>
        <taxon>Morchellaceae</taxon>
        <taxon>Morchella</taxon>
    </lineage>
</organism>
<dbReference type="Proteomes" id="UP000277580">
    <property type="component" value="Unassembled WGS sequence"/>
</dbReference>
<feature type="region of interest" description="Disordered" evidence="1">
    <location>
        <begin position="53"/>
        <end position="96"/>
    </location>
</feature>
<dbReference type="EMBL" id="ML119140">
    <property type="protein sequence ID" value="RPB10861.1"/>
    <property type="molecule type" value="Genomic_DNA"/>
</dbReference>
<proteinExistence type="predicted"/>
<keyword evidence="3" id="KW-1185">Reference proteome</keyword>
<evidence type="ECO:0000313" key="2">
    <source>
        <dbReference type="EMBL" id="RPB10861.1"/>
    </source>
</evidence>
<evidence type="ECO:0000256" key="1">
    <source>
        <dbReference type="SAM" id="MobiDB-lite"/>
    </source>
</evidence>
<accession>A0A3N4KR63</accession>
<gene>
    <name evidence="2" type="ORF">P167DRAFT_575958</name>
</gene>